<organism evidence="1 2">
    <name type="scientific">Coniosporium uncinatum</name>
    <dbReference type="NCBI Taxonomy" id="93489"/>
    <lineage>
        <taxon>Eukaryota</taxon>
        <taxon>Fungi</taxon>
        <taxon>Dikarya</taxon>
        <taxon>Ascomycota</taxon>
        <taxon>Pezizomycotina</taxon>
        <taxon>Dothideomycetes</taxon>
        <taxon>Dothideomycetes incertae sedis</taxon>
        <taxon>Coniosporium</taxon>
    </lineage>
</organism>
<evidence type="ECO:0000313" key="1">
    <source>
        <dbReference type="EMBL" id="KAK3078267.1"/>
    </source>
</evidence>
<dbReference type="Proteomes" id="UP001186974">
    <property type="component" value="Unassembled WGS sequence"/>
</dbReference>
<keyword evidence="2" id="KW-1185">Reference proteome</keyword>
<protein>
    <submittedName>
        <fullName evidence="1">Uncharacterized protein</fullName>
    </submittedName>
</protein>
<accession>A0ACC3DNL2</accession>
<sequence>MDKDGNLVNADERWPVVMGSEQPEYYTTTKAQGEAIVLESNRTTSHPNFLTTAIRPAGIFGEGDVQMLPSMLKASQQGQSKVQIGDNQNLFDFTYVENIAHAHLLATQALLATHRIAPTIPLDTERVDGEAFFITNDSPVYFWDFARMVWKEGGETQEVSKNWVLSKDFAMAIGMIMEWVYWAMGKGAPNLTRQRARYTCINRYYCIDKAKRRLGYEPMVSLEEGVRRGVKDIMSRQGLGDKKAQ</sequence>
<dbReference type="EMBL" id="JAWDJW010002049">
    <property type="protein sequence ID" value="KAK3078267.1"/>
    <property type="molecule type" value="Genomic_DNA"/>
</dbReference>
<gene>
    <name evidence="1" type="ORF">LTS18_008007</name>
</gene>
<comment type="caution">
    <text evidence="1">The sequence shown here is derived from an EMBL/GenBank/DDBJ whole genome shotgun (WGS) entry which is preliminary data.</text>
</comment>
<name>A0ACC3DNL2_9PEZI</name>
<reference evidence="1" key="1">
    <citation type="submission" date="2024-09" db="EMBL/GenBank/DDBJ databases">
        <title>Black Yeasts Isolated from many extreme environments.</title>
        <authorList>
            <person name="Coleine C."/>
            <person name="Stajich J.E."/>
            <person name="Selbmann L."/>
        </authorList>
    </citation>
    <scope>NUCLEOTIDE SEQUENCE</scope>
    <source>
        <strain evidence="1">CCFEE 5737</strain>
    </source>
</reference>
<evidence type="ECO:0000313" key="2">
    <source>
        <dbReference type="Proteomes" id="UP001186974"/>
    </source>
</evidence>
<proteinExistence type="predicted"/>